<dbReference type="PANTHER" id="PTHR11814">
    <property type="entry name" value="SULFATE TRANSPORTER"/>
    <property type="match status" value="1"/>
</dbReference>
<protein>
    <submittedName>
        <fullName evidence="7">Sulfate permease, SulP family</fullName>
    </submittedName>
</protein>
<feature type="transmembrane region" description="Helical" evidence="5">
    <location>
        <begin position="329"/>
        <end position="355"/>
    </location>
</feature>
<proteinExistence type="predicted"/>
<keyword evidence="2 5" id="KW-0812">Transmembrane</keyword>
<evidence type="ECO:0000259" key="6">
    <source>
        <dbReference type="PROSITE" id="PS50801"/>
    </source>
</evidence>
<dbReference type="Proteomes" id="UP000183104">
    <property type="component" value="Unassembled WGS sequence"/>
</dbReference>
<sequence length="556" mass="57939">MNPGRWVNGLHFDNLRGDFYGGLTAAVVALPLALAFGVSSGAGPVAGVYGAIFVGLFAALFGGTPTQVSGPTGPMTVVMAAVFTHFTALYPDDPGRGAALAFTVVMMGGAFQVLFGVLRLGRYIALIPHPVISGFMSGIGLIIILLQLGPLLGHETPSGPLAAARAVPDFLADPVPAAVALGALSLAVVYLLPSRINRLVPAPLVALVVGTLALQLFFPDGRAAILGDIPTGLPAPQWPTIELDQLPYMIKSALMLAALGSIDSLLTSLVADNMTRTHHRPERELVGQGIGNTAAGLLGGLPGAGATMRTVVNVRAGGRTPISGGLHALVLLAVVLGAGGMASYIPHAVLAGILIKVGTDIIDWDYLRRLHRAPFAGVVMMFTVLVLTVFVDLITAVGIGMIMAALVFMKRMTDLQLESITAITDPDEEGPLTEEEARLLGAGGGRILLFHLSGPMSFGAAKGMVRRLAGFDEYDTLVLDLTDVPTIDFTTARAIDDMISDAQGSGRAVFVAGIQPRVRQLLENQDVLQAVPAGHDAGTRLEALRRAAYGVRANEQ</sequence>
<feature type="transmembrane region" description="Helical" evidence="5">
    <location>
        <begin position="20"/>
        <end position="38"/>
    </location>
</feature>
<feature type="transmembrane region" description="Helical" evidence="5">
    <location>
        <begin position="130"/>
        <end position="150"/>
    </location>
</feature>
<feature type="transmembrane region" description="Helical" evidence="5">
    <location>
        <begin position="199"/>
        <end position="218"/>
    </location>
</feature>
<evidence type="ECO:0000256" key="3">
    <source>
        <dbReference type="ARBA" id="ARBA00022989"/>
    </source>
</evidence>
<dbReference type="CDD" id="cd07042">
    <property type="entry name" value="STAS_SulP_like_sulfate_transporter"/>
    <property type="match status" value="1"/>
</dbReference>
<keyword evidence="3 5" id="KW-1133">Transmembrane helix</keyword>
<dbReference type="Gene3D" id="3.30.750.24">
    <property type="entry name" value="STAS domain"/>
    <property type="match status" value="1"/>
</dbReference>
<evidence type="ECO:0000256" key="2">
    <source>
        <dbReference type="ARBA" id="ARBA00022692"/>
    </source>
</evidence>
<keyword evidence="4 5" id="KW-0472">Membrane</keyword>
<organism evidence="7 8">
    <name type="scientific">Thiohalorhabdus denitrificans</name>
    <dbReference type="NCBI Taxonomy" id="381306"/>
    <lineage>
        <taxon>Bacteria</taxon>
        <taxon>Pseudomonadati</taxon>
        <taxon>Pseudomonadota</taxon>
        <taxon>Gammaproteobacteria</taxon>
        <taxon>Thiohalorhabdales</taxon>
        <taxon>Thiohalorhabdaceae</taxon>
        <taxon>Thiohalorhabdus</taxon>
    </lineage>
</organism>
<dbReference type="GO" id="GO:0055085">
    <property type="term" value="P:transmembrane transport"/>
    <property type="evidence" value="ECO:0007669"/>
    <property type="project" value="InterPro"/>
</dbReference>
<feature type="transmembrane region" description="Helical" evidence="5">
    <location>
        <begin position="375"/>
        <end position="408"/>
    </location>
</feature>
<reference evidence="8" key="1">
    <citation type="submission" date="2016-10" db="EMBL/GenBank/DDBJ databases">
        <authorList>
            <person name="Varghese N."/>
        </authorList>
    </citation>
    <scope>NUCLEOTIDE SEQUENCE [LARGE SCALE GENOMIC DNA]</scope>
    <source>
        <strain evidence="8">HL 19</strain>
    </source>
</reference>
<evidence type="ECO:0000256" key="1">
    <source>
        <dbReference type="ARBA" id="ARBA00004141"/>
    </source>
</evidence>
<dbReference type="PATRIC" id="fig|381306.5.peg.2820"/>
<dbReference type="InterPro" id="IPR002645">
    <property type="entry name" value="STAS_dom"/>
</dbReference>
<evidence type="ECO:0000313" key="8">
    <source>
        <dbReference type="Proteomes" id="UP000183104"/>
    </source>
</evidence>
<keyword evidence="8" id="KW-1185">Reference proteome</keyword>
<comment type="subcellular location">
    <subcellularLocation>
        <location evidence="1">Membrane</location>
        <topology evidence="1">Multi-pass membrane protein</topology>
    </subcellularLocation>
</comment>
<dbReference type="GO" id="GO:0016020">
    <property type="term" value="C:membrane"/>
    <property type="evidence" value="ECO:0007669"/>
    <property type="project" value="UniProtKB-SubCell"/>
</dbReference>
<name>A0A0P9ET16_9GAMM</name>
<dbReference type="InterPro" id="IPR036513">
    <property type="entry name" value="STAS_dom_sf"/>
</dbReference>
<evidence type="ECO:0000256" key="5">
    <source>
        <dbReference type="SAM" id="Phobius"/>
    </source>
</evidence>
<feature type="transmembrane region" description="Helical" evidence="5">
    <location>
        <begin position="97"/>
        <end position="118"/>
    </location>
</feature>
<dbReference type="SUPFAM" id="SSF52091">
    <property type="entry name" value="SpoIIaa-like"/>
    <property type="match status" value="1"/>
</dbReference>
<gene>
    <name evidence="7" type="ORF">SAMN05661077_0013</name>
</gene>
<accession>A0A0P9ET16</accession>
<dbReference type="STRING" id="381306.AN478_00215"/>
<dbReference type="EMBL" id="FMUN01000010">
    <property type="protein sequence ID" value="SCY64866.1"/>
    <property type="molecule type" value="Genomic_DNA"/>
</dbReference>
<dbReference type="InterPro" id="IPR001902">
    <property type="entry name" value="SLC26A/SulP_fam"/>
</dbReference>
<feature type="transmembrane region" description="Helical" evidence="5">
    <location>
        <begin position="170"/>
        <end position="192"/>
    </location>
</feature>
<dbReference type="OrthoDB" id="9769739at2"/>
<evidence type="ECO:0000256" key="4">
    <source>
        <dbReference type="ARBA" id="ARBA00023136"/>
    </source>
</evidence>
<feature type="transmembrane region" description="Helical" evidence="5">
    <location>
        <begin position="44"/>
        <end position="61"/>
    </location>
</feature>
<dbReference type="AlphaFoldDB" id="A0A0P9ET16"/>
<dbReference type="InterPro" id="IPR011547">
    <property type="entry name" value="SLC26A/SulP_dom"/>
</dbReference>
<dbReference type="Pfam" id="PF00916">
    <property type="entry name" value="Sulfate_transp"/>
    <property type="match status" value="1"/>
</dbReference>
<dbReference type="PROSITE" id="PS50801">
    <property type="entry name" value="STAS"/>
    <property type="match status" value="1"/>
</dbReference>
<evidence type="ECO:0000313" key="7">
    <source>
        <dbReference type="EMBL" id="SCY64866.1"/>
    </source>
</evidence>
<dbReference type="Pfam" id="PF01740">
    <property type="entry name" value="STAS"/>
    <property type="match status" value="1"/>
</dbReference>
<dbReference type="RefSeq" id="WP_054964618.1">
    <property type="nucleotide sequence ID" value="NZ_FMUN01000010.1"/>
</dbReference>
<feature type="transmembrane region" description="Helical" evidence="5">
    <location>
        <begin position="248"/>
        <end position="271"/>
    </location>
</feature>
<feature type="domain" description="STAS" evidence="6">
    <location>
        <begin position="447"/>
        <end position="547"/>
    </location>
</feature>